<reference evidence="1 2" key="1">
    <citation type="submission" date="2019-10" db="EMBL/GenBank/DDBJ databases">
        <authorList>
            <person name="Palmer J.M."/>
        </authorList>
    </citation>
    <scope>NUCLEOTIDE SEQUENCE [LARGE SCALE GENOMIC DNA]</scope>
    <source>
        <strain evidence="1 2">TWF696</strain>
    </source>
</reference>
<name>A0AAV9V2N9_9PEZI</name>
<evidence type="ECO:0000313" key="2">
    <source>
        <dbReference type="Proteomes" id="UP001375240"/>
    </source>
</evidence>
<proteinExistence type="predicted"/>
<evidence type="ECO:0000313" key="1">
    <source>
        <dbReference type="EMBL" id="KAK6353558.1"/>
    </source>
</evidence>
<protein>
    <submittedName>
        <fullName evidence="1">Uncharacterized protein</fullName>
    </submittedName>
</protein>
<gene>
    <name evidence="1" type="ORF">TWF696_005520</name>
</gene>
<organism evidence="1 2">
    <name type="scientific">Orbilia brochopaga</name>
    <dbReference type="NCBI Taxonomy" id="3140254"/>
    <lineage>
        <taxon>Eukaryota</taxon>
        <taxon>Fungi</taxon>
        <taxon>Dikarya</taxon>
        <taxon>Ascomycota</taxon>
        <taxon>Pezizomycotina</taxon>
        <taxon>Orbiliomycetes</taxon>
        <taxon>Orbiliales</taxon>
        <taxon>Orbiliaceae</taxon>
        <taxon>Orbilia</taxon>
    </lineage>
</organism>
<comment type="caution">
    <text evidence="1">The sequence shown here is derived from an EMBL/GenBank/DDBJ whole genome shotgun (WGS) entry which is preliminary data.</text>
</comment>
<dbReference type="Proteomes" id="UP001375240">
    <property type="component" value="Unassembled WGS sequence"/>
</dbReference>
<sequence>MDDLTTARWHPSRFRHHFITNYLCKARDKHKPTVPITVCTAFLLDELARNERSIESDVLLRSFDFDSHPTLIIPTKIKPAARRNGSTAGTWVTYFVVRGDSMPARFPSATGENNGTLVIVSVGAQRSVECEREILQLLYRKAALPVAKSCLAYSFVIERPDELCERYLLPNHTRYLDLVESAREWDEWREVWKMIALAEAVLKDPVRTIADILKADGEVTRLAVEDS</sequence>
<dbReference type="AlphaFoldDB" id="A0AAV9V2N9"/>
<keyword evidence="2" id="KW-1185">Reference proteome</keyword>
<accession>A0AAV9V2N9</accession>
<dbReference type="EMBL" id="JAVHNQ010000003">
    <property type="protein sequence ID" value="KAK6353558.1"/>
    <property type="molecule type" value="Genomic_DNA"/>
</dbReference>